<proteinExistence type="predicted"/>
<feature type="transmembrane region" description="Helical" evidence="1">
    <location>
        <begin position="78"/>
        <end position="99"/>
    </location>
</feature>
<dbReference type="Pfam" id="PF11028">
    <property type="entry name" value="TMEM260-like"/>
    <property type="match status" value="1"/>
</dbReference>
<protein>
    <submittedName>
        <fullName evidence="2">DUF2723 domain-containing protein</fullName>
    </submittedName>
</protein>
<organism evidence="2 3">
    <name type="scientific">Eiseniibacteriota bacterium</name>
    <dbReference type="NCBI Taxonomy" id="2212470"/>
    <lineage>
        <taxon>Bacteria</taxon>
        <taxon>Candidatus Eiseniibacteriota</taxon>
    </lineage>
</organism>
<dbReference type="InterPro" id="IPR052724">
    <property type="entry name" value="GT117_domain-containing"/>
</dbReference>
<evidence type="ECO:0000313" key="2">
    <source>
        <dbReference type="EMBL" id="NOT32872.1"/>
    </source>
</evidence>
<feature type="transmembrane region" description="Helical" evidence="1">
    <location>
        <begin position="119"/>
        <end position="142"/>
    </location>
</feature>
<name>A0A849SBX4_UNCEI</name>
<gene>
    <name evidence="2" type="ORF">HOP12_01745</name>
</gene>
<keyword evidence="1" id="KW-1133">Transmembrane helix</keyword>
<accession>A0A849SBX4</accession>
<comment type="caution">
    <text evidence="2">The sequence shown here is derived from an EMBL/GenBank/DDBJ whole genome shotgun (WGS) entry which is preliminary data.</text>
</comment>
<dbReference type="InterPro" id="IPR021280">
    <property type="entry name" value="TMEM260-like"/>
</dbReference>
<reference evidence="2 3" key="1">
    <citation type="submission" date="2020-04" db="EMBL/GenBank/DDBJ databases">
        <title>Metagenomic profiling of ammonia- and methane-oxidizing microorganisms in a Dutch drinking water treatment plant.</title>
        <authorList>
            <person name="Poghosyan L."/>
            <person name="Leucker S."/>
        </authorList>
    </citation>
    <scope>NUCLEOTIDE SEQUENCE [LARGE SCALE GENOMIC DNA]</scope>
    <source>
        <strain evidence="2">S-RSF-IL-03</strain>
    </source>
</reference>
<feature type="transmembrane region" description="Helical" evidence="1">
    <location>
        <begin position="180"/>
        <end position="213"/>
    </location>
</feature>
<feature type="transmembrane region" description="Helical" evidence="1">
    <location>
        <begin position="43"/>
        <end position="66"/>
    </location>
</feature>
<keyword evidence="1" id="KW-0472">Membrane</keyword>
<feature type="transmembrane region" description="Helical" evidence="1">
    <location>
        <begin position="222"/>
        <end position="244"/>
    </location>
</feature>
<dbReference type="AlphaFoldDB" id="A0A849SBX4"/>
<feature type="transmembrane region" description="Helical" evidence="1">
    <location>
        <begin position="294"/>
        <end position="313"/>
    </location>
</feature>
<feature type="transmembrane region" description="Helical" evidence="1">
    <location>
        <begin position="371"/>
        <end position="394"/>
    </location>
</feature>
<dbReference type="Proteomes" id="UP000580839">
    <property type="component" value="Unassembled WGS sequence"/>
</dbReference>
<feature type="transmembrane region" description="Helical" evidence="1">
    <location>
        <begin position="149"/>
        <end position="168"/>
    </location>
</feature>
<feature type="transmembrane region" description="Helical" evidence="1">
    <location>
        <begin position="345"/>
        <end position="365"/>
    </location>
</feature>
<evidence type="ECO:0000256" key="1">
    <source>
        <dbReference type="SAM" id="Phobius"/>
    </source>
</evidence>
<dbReference type="PANTHER" id="PTHR16214:SF3">
    <property type="entry name" value="TRANSMEMBRANE PROTEIN 260"/>
    <property type="match status" value="1"/>
</dbReference>
<evidence type="ECO:0000313" key="3">
    <source>
        <dbReference type="Proteomes" id="UP000580839"/>
    </source>
</evidence>
<feature type="transmembrane region" description="Helical" evidence="1">
    <location>
        <begin position="319"/>
        <end position="338"/>
    </location>
</feature>
<keyword evidence="1" id="KW-0812">Transmembrane</keyword>
<dbReference type="EMBL" id="JABFRW010000019">
    <property type="protein sequence ID" value="NOT32872.1"/>
    <property type="molecule type" value="Genomic_DNA"/>
</dbReference>
<dbReference type="PANTHER" id="PTHR16214">
    <property type="entry name" value="TRANSMEMBRANE PROTEIN 260"/>
    <property type="match status" value="1"/>
</dbReference>
<sequence>MSPSDARLSPYPVAAAALSALAIAVLLLPGAPGMGDSAELTMALALAGIAHPTGYPLYVMVGHLFVNAAHTLGASWVLAANLWSAVGAAVAAGAFARLVQHVAAACQEETSRSGRPPHSAAACAVAIAFPVAALMLHPVWILSATIAEVYSWSNACLLLAAAFLIGQLRQLSGAQASHDWMSALIWGLLCGLCGTRHATSVLFIVPMSVALVIARARARRSLAAWAMVVVAAALLPLASYGWIAWRAAHPAAYQWPVSPTFESFLLHVRGANYAGLLGHFAPGREEWSLIRSTLMPWIVPGLLLGSILTTRVTAGPTRWGLLALFAGAVLQLTFIFSYGVHDSGLYFLPVLMVSLLASTPLLLWLARRASIVAAIAAASAVLVVLATTSIPRALREREELTRLDLEFRGAMQSFPFDEGIVLWADDHFHRFLVLQLLEGQRRGITFENPDMLVWPPRREEFRRRFGFDPLEGLRFRSPADLERISDVIRARAQVPVSVIH</sequence>